<evidence type="ECO:0000313" key="3">
    <source>
        <dbReference type="EMBL" id="ACT60558.1"/>
    </source>
</evidence>
<proteinExistence type="predicted"/>
<dbReference type="AlphaFoldDB" id="C6XR27"/>
<dbReference type="RefSeq" id="WP_015828708.1">
    <property type="nucleotide sequence ID" value="NC_012982.1"/>
</dbReference>
<dbReference type="STRING" id="582402.Hbal_2887"/>
<evidence type="ECO:0000256" key="2">
    <source>
        <dbReference type="SAM" id="Phobius"/>
    </source>
</evidence>
<organism evidence="3 4">
    <name type="scientific">Hirschia baltica (strain ATCC 49814 / DSM 5838 / IFAM 1418)</name>
    <dbReference type="NCBI Taxonomy" id="582402"/>
    <lineage>
        <taxon>Bacteria</taxon>
        <taxon>Pseudomonadati</taxon>
        <taxon>Pseudomonadota</taxon>
        <taxon>Alphaproteobacteria</taxon>
        <taxon>Hyphomonadales</taxon>
        <taxon>Hyphomonadaceae</taxon>
        <taxon>Hirschia</taxon>
    </lineage>
</organism>
<reference evidence="4" key="1">
    <citation type="journal article" date="2011" name="J. Bacteriol.">
        <title>Genome sequences of eight morphologically diverse alphaproteobacteria.</title>
        <authorList>
            <consortium name="US DOE Joint Genome Institute"/>
            <person name="Brown P.J."/>
            <person name="Kysela D.T."/>
            <person name="Buechlein A."/>
            <person name="Hemmerich C."/>
            <person name="Brun Y.V."/>
        </authorList>
    </citation>
    <scope>NUCLEOTIDE SEQUENCE [LARGE SCALE GENOMIC DNA]</scope>
    <source>
        <strain evidence="4">ATCC 49814 / DSM 5838 / IFAM 1418</strain>
    </source>
</reference>
<dbReference type="EMBL" id="CP001678">
    <property type="protein sequence ID" value="ACT60558.1"/>
    <property type="molecule type" value="Genomic_DNA"/>
</dbReference>
<keyword evidence="4" id="KW-1185">Reference proteome</keyword>
<sequence length="270" mass="29197">MSNDIFVCFECGQRNRVGSGSNRSMAKCGKCSGLLFPEEANSAPSKKKGQSAAPNGDTIRSPDNASDRRTNGVVLSLIPLILIVGGIGWAVFSDTDSKKTSSNVERTQDNLATSRQVTPAQAATEHQQDIFKPLPADLPPPVKQAVGVMWNRTGREAIAPLELVTSRGADYYIKLADTVTDRDAMAIFVRGGQLIEVEVPLGSYHLKYASGAVWRGEEALFGPDELTTYSVAGKSMDFKMTGDYVSGYTIELILQRDGNLATRRLAAEDF</sequence>
<keyword evidence="2" id="KW-1133">Transmembrane helix</keyword>
<protein>
    <submittedName>
        <fullName evidence="3">Uncharacterized protein</fullName>
    </submittedName>
</protein>
<evidence type="ECO:0000256" key="1">
    <source>
        <dbReference type="SAM" id="MobiDB-lite"/>
    </source>
</evidence>
<accession>C6XR27</accession>
<dbReference type="KEGG" id="hba:Hbal_2887"/>
<dbReference type="Gene3D" id="2.30.30.380">
    <property type="entry name" value="Zn-finger domain of Sec23/24"/>
    <property type="match status" value="1"/>
</dbReference>
<dbReference type="OrthoDB" id="8265097at2"/>
<feature type="region of interest" description="Disordered" evidence="1">
    <location>
        <begin position="40"/>
        <end position="68"/>
    </location>
</feature>
<dbReference type="eggNOG" id="ENOG502ZC8G">
    <property type="taxonomic scope" value="Bacteria"/>
</dbReference>
<evidence type="ECO:0000313" key="4">
    <source>
        <dbReference type="Proteomes" id="UP000002745"/>
    </source>
</evidence>
<dbReference type="Proteomes" id="UP000002745">
    <property type="component" value="Chromosome"/>
</dbReference>
<gene>
    <name evidence="3" type="ordered locus">Hbal_2887</name>
</gene>
<name>C6XR27_HIRBI</name>
<keyword evidence="2" id="KW-0472">Membrane</keyword>
<keyword evidence="2" id="KW-0812">Transmembrane</keyword>
<feature type="transmembrane region" description="Helical" evidence="2">
    <location>
        <begin position="73"/>
        <end position="92"/>
    </location>
</feature>
<dbReference type="HOGENOM" id="CLU_1029635_0_0_5"/>